<name>A0ABQ4S5Z8_9HYPH</name>
<evidence type="ECO:0000256" key="8">
    <source>
        <dbReference type="ARBA" id="ARBA00022841"/>
    </source>
</evidence>
<evidence type="ECO:0000256" key="5">
    <source>
        <dbReference type="ARBA" id="ARBA00022475"/>
    </source>
</evidence>
<dbReference type="InterPro" id="IPR051085">
    <property type="entry name" value="MB_O-acyltransferase"/>
</dbReference>
<evidence type="ECO:0000313" key="15">
    <source>
        <dbReference type="EMBL" id="GJD97918.1"/>
    </source>
</evidence>
<keyword evidence="5 13" id="KW-1003">Cell membrane</keyword>
<dbReference type="InterPro" id="IPR004299">
    <property type="entry name" value="MBOAT_fam"/>
</dbReference>
<dbReference type="PIRSF" id="PIRSF500217">
    <property type="entry name" value="AlgI"/>
    <property type="match status" value="1"/>
</dbReference>
<organism evidence="15 16">
    <name type="scientific">Methylobacterium iners</name>
    <dbReference type="NCBI Taxonomy" id="418707"/>
    <lineage>
        <taxon>Bacteria</taxon>
        <taxon>Pseudomonadati</taxon>
        <taxon>Pseudomonadota</taxon>
        <taxon>Alphaproteobacteria</taxon>
        <taxon>Hyphomicrobiales</taxon>
        <taxon>Methylobacteriaceae</taxon>
        <taxon>Methylobacterium</taxon>
    </lineage>
</organism>
<protein>
    <recommendedName>
        <fullName evidence="4">Probable alginate O-acetylase AlgI</fullName>
    </recommendedName>
    <alternativeName>
        <fullName evidence="12">Alginate biosynthesis protein AlgI</fullName>
    </alternativeName>
</protein>
<feature type="transmembrane region" description="Helical" evidence="14">
    <location>
        <begin position="320"/>
        <end position="343"/>
    </location>
</feature>
<evidence type="ECO:0000256" key="2">
    <source>
        <dbReference type="ARBA" id="ARBA00005182"/>
    </source>
</evidence>
<evidence type="ECO:0000256" key="14">
    <source>
        <dbReference type="SAM" id="Phobius"/>
    </source>
</evidence>
<dbReference type="PANTHER" id="PTHR13285:SF23">
    <property type="entry name" value="TEICHOIC ACID D-ALANYLTRANSFERASE"/>
    <property type="match status" value="1"/>
</dbReference>
<evidence type="ECO:0000256" key="7">
    <source>
        <dbReference type="ARBA" id="ARBA00022692"/>
    </source>
</evidence>
<dbReference type="InterPro" id="IPR024194">
    <property type="entry name" value="Ac/AlaTfrase_AlgI/DltB"/>
</dbReference>
<comment type="caution">
    <text evidence="15">The sequence shown here is derived from an EMBL/GenBank/DDBJ whole genome shotgun (WGS) entry which is preliminary data.</text>
</comment>
<comment type="pathway">
    <text evidence="2">Glycan biosynthesis; alginate biosynthesis.</text>
</comment>
<feature type="transmembrane region" description="Helical" evidence="14">
    <location>
        <begin position="6"/>
        <end position="26"/>
    </location>
</feature>
<evidence type="ECO:0000256" key="3">
    <source>
        <dbReference type="ARBA" id="ARBA00010323"/>
    </source>
</evidence>
<comment type="similarity">
    <text evidence="3 13">Belongs to the membrane-bound acyltransferase family.</text>
</comment>
<dbReference type="EMBL" id="BPQP01000129">
    <property type="protein sequence ID" value="GJD97918.1"/>
    <property type="molecule type" value="Genomic_DNA"/>
</dbReference>
<keyword evidence="16" id="KW-1185">Reference proteome</keyword>
<feature type="transmembrane region" description="Helical" evidence="14">
    <location>
        <begin position="84"/>
        <end position="107"/>
    </location>
</feature>
<comment type="subcellular location">
    <subcellularLocation>
        <location evidence="1">Cell membrane</location>
        <topology evidence="1">Multi-pass membrane protein</topology>
    </subcellularLocation>
</comment>
<keyword evidence="9 14" id="KW-1133">Transmembrane helix</keyword>
<dbReference type="RefSeq" id="WP_238246978.1">
    <property type="nucleotide sequence ID" value="NZ_BPQP01000129.1"/>
</dbReference>
<gene>
    <name evidence="15" type="primary">patA_2</name>
    <name evidence="15" type="ORF">OCOJLMKI_5157</name>
</gene>
<evidence type="ECO:0000256" key="4">
    <source>
        <dbReference type="ARBA" id="ARBA00016084"/>
    </source>
</evidence>
<keyword evidence="8" id="KW-0016">Alginate biosynthesis</keyword>
<keyword evidence="10 13" id="KW-0472">Membrane</keyword>
<evidence type="ECO:0000313" key="16">
    <source>
        <dbReference type="Proteomes" id="UP001055125"/>
    </source>
</evidence>
<feature type="transmembrane region" description="Helical" evidence="14">
    <location>
        <begin position="153"/>
        <end position="172"/>
    </location>
</feature>
<evidence type="ECO:0000256" key="11">
    <source>
        <dbReference type="ARBA" id="ARBA00023315"/>
    </source>
</evidence>
<accession>A0ABQ4S5Z8</accession>
<evidence type="ECO:0000256" key="13">
    <source>
        <dbReference type="PIRNR" id="PIRNR016636"/>
    </source>
</evidence>
<keyword evidence="7 14" id="KW-0812">Transmembrane</keyword>
<sequence length="446" mass="50092">MTLVLFNSYAFIGAFLPTALIGYAVLGRFGTEHVAQAWLLTCSFLFWGYWYPLHLPILVGSCITNYMIGRSFSQVNDSVTNRRALLWLGVVSNLVLLIYFKYCVFLVQNVGVLTGVDFAVQSIVLPLGISFFTFQQIAYLVDAHNGDAGEYSFVDYCLFVTFFPQLIAGTIVHHREMMGQFTKPVRDRLNERNFAIGVTYFALGLFKKVVIADNISTISDKFFAEAAVGTELSGVEAWRSVLAYTLQLYFDFSGYSDMAIGLALMFGIRLPFNFNSPYKATSISDFWRRWHMTLSRFLRDYLYVPLGGNRYGKARRYANLMITMVLGGLWHGAGWTFLIWGALHGTYLMINHAWQSLRMHLGLTGSMGLAGIWIGRVLTLLCVMVAWVFFRSSCLEAASHMLSAMVGLNGWIGPDDQLARFFEPLPEGGPLRIAHHVLGGLTPRSC</sequence>
<dbReference type="InterPro" id="IPR028362">
    <property type="entry name" value="AlgI"/>
</dbReference>
<evidence type="ECO:0000256" key="9">
    <source>
        <dbReference type="ARBA" id="ARBA00022989"/>
    </source>
</evidence>
<evidence type="ECO:0000256" key="6">
    <source>
        <dbReference type="ARBA" id="ARBA00022679"/>
    </source>
</evidence>
<feature type="transmembrane region" description="Helical" evidence="14">
    <location>
        <begin position="119"/>
        <end position="141"/>
    </location>
</feature>
<evidence type="ECO:0000256" key="12">
    <source>
        <dbReference type="ARBA" id="ARBA00031030"/>
    </source>
</evidence>
<proteinExistence type="inferred from homology"/>
<feature type="transmembrane region" description="Helical" evidence="14">
    <location>
        <begin position="252"/>
        <end position="272"/>
    </location>
</feature>
<dbReference type="PANTHER" id="PTHR13285">
    <property type="entry name" value="ACYLTRANSFERASE"/>
    <property type="match status" value="1"/>
</dbReference>
<dbReference type="Pfam" id="PF03062">
    <property type="entry name" value="MBOAT"/>
    <property type="match status" value="1"/>
</dbReference>
<feature type="transmembrane region" description="Helical" evidence="14">
    <location>
        <begin position="193"/>
        <end position="211"/>
    </location>
</feature>
<evidence type="ECO:0000256" key="1">
    <source>
        <dbReference type="ARBA" id="ARBA00004651"/>
    </source>
</evidence>
<evidence type="ECO:0000256" key="10">
    <source>
        <dbReference type="ARBA" id="ARBA00023136"/>
    </source>
</evidence>
<reference evidence="15" key="2">
    <citation type="submission" date="2021-08" db="EMBL/GenBank/DDBJ databases">
        <authorList>
            <person name="Tani A."/>
            <person name="Ola A."/>
            <person name="Ogura Y."/>
            <person name="Katsura K."/>
            <person name="Hayashi T."/>
        </authorList>
    </citation>
    <scope>NUCLEOTIDE SEQUENCE</scope>
    <source>
        <strain evidence="15">DSM 19015</strain>
    </source>
</reference>
<feature type="transmembrane region" description="Helical" evidence="14">
    <location>
        <begin position="363"/>
        <end position="390"/>
    </location>
</feature>
<dbReference type="Proteomes" id="UP001055125">
    <property type="component" value="Unassembled WGS sequence"/>
</dbReference>
<keyword evidence="11 13" id="KW-0012">Acyltransferase</keyword>
<keyword evidence="6 13" id="KW-0808">Transferase</keyword>
<reference evidence="15" key="1">
    <citation type="journal article" date="2021" name="Front. Microbiol.">
        <title>Comprehensive Comparative Genomics and Phenotyping of Methylobacterium Species.</title>
        <authorList>
            <person name="Alessa O."/>
            <person name="Ogura Y."/>
            <person name="Fujitani Y."/>
            <person name="Takami H."/>
            <person name="Hayashi T."/>
            <person name="Sahin N."/>
            <person name="Tani A."/>
        </authorList>
    </citation>
    <scope>NUCLEOTIDE SEQUENCE</scope>
    <source>
        <strain evidence="15">DSM 19015</strain>
    </source>
</reference>
<dbReference type="PIRSF" id="PIRSF016636">
    <property type="entry name" value="AlgI_DltB"/>
    <property type="match status" value="1"/>
</dbReference>